<dbReference type="OrthoDB" id="5586at2759"/>
<dbReference type="Gene3D" id="1.10.238.220">
    <property type="match status" value="1"/>
</dbReference>
<dbReference type="KEGG" id="dfa:DFA_09495"/>
<evidence type="ECO:0000256" key="3">
    <source>
        <dbReference type="SAM" id="MobiDB-lite"/>
    </source>
</evidence>
<gene>
    <name evidence="5" type="ORF">DFA_09495</name>
</gene>
<dbReference type="SUPFAM" id="SSF47473">
    <property type="entry name" value="EF-hand"/>
    <property type="match status" value="2"/>
</dbReference>
<evidence type="ECO:0000313" key="5">
    <source>
        <dbReference type="EMBL" id="EGG15826.1"/>
    </source>
</evidence>
<keyword evidence="1" id="KW-0479">Metal-binding</keyword>
<feature type="region of interest" description="Disordered" evidence="3">
    <location>
        <begin position="594"/>
        <end position="630"/>
    </location>
</feature>
<dbReference type="GO" id="GO:0005509">
    <property type="term" value="F:calcium ion binding"/>
    <property type="evidence" value="ECO:0007669"/>
    <property type="project" value="InterPro"/>
</dbReference>
<feature type="region of interest" description="Disordered" evidence="3">
    <location>
        <begin position="132"/>
        <end position="200"/>
    </location>
</feature>
<feature type="compositionally biased region" description="Low complexity" evidence="3">
    <location>
        <begin position="154"/>
        <end position="170"/>
    </location>
</feature>
<accession>F4Q7S6</accession>
<dbReference type="GeneID" id="14867993"/>
<feature type="region of interest" description="Disordered" evidence="3">
    <location>
        <begin position="62"/>
        <end position="94"/>
    </location>
</feature>
<keyword evidence="2" id="KW-0106">Calcium</keyword>
<proteinExistence type="predicted"/>
<dbReference type="InterPro" id="IPR011992">
    <property type="entry name" value="EF-hand-dom_pair"/>
</dbReference>
<dbReference type="FunFam" id="1.10.238.220:FF:000003">
    <property type="entry name" value="Phosphoprotein phosphatase 2A regulatory subunit"/>
    <property type="match status" value="1"/>
</dbReference>
<dbReference type="PANTHER" id="PTHR14095">
    <property type="entry name" value="PHOSPHATASE 2A REGULATORY SUBUNIT-RELATED"/>
    <property type="match status" value="1"/>
</dbReference>
<feature type="compositionally biased region" description="Basic and acidic residues" evidence="3">
    <location>
        <begin position="174"/>
        <end position="184"/>
    </location>
</feature>
<dbReference type="InterPro" id="IPR041534">
    <property type="entry name" value="EF-hand_13"/>
</dbReference>
<dbReference type="Proteomes" id="UP000007797">
    <property type="component" value="Unassembled WGS sequence"/>
</dbReference>
<dbReference type="Pfam" id="PF17958">
    <property type="entry name" value="EF-hand_13"/>
    <property type="match status" value="1"/>
</dbReference>
<dbReference type="CDD" id="cd21504">
    <property type="entry name" value="PPP2R3A_B-like"/>
    <property type="match status" value="1"/>
</dbReference>
<evidence type="ECO:0000256" key="1">
    <source>
        <dbReference type="ARBA" id="ARBA00022723"/>
    </source>
</evidence>
<dbReference type="FunFam" id="1.10.238.10:FF:000025">
    <property type="entry name" value="serine/threonine-protein phosphatase 2A regulatory subunit B'' subunit alpha"/>
    <property type="match status" value="1"/>
</dbReference>
<dbReference type="AlphaFoldDB" id="F4Q7S6"/>
<dbReference type="Gene3D" id="1.10.238.10">
    <property type="entry name" value="EF-hand"/>
    <property type="match status" value="1"/>
</dbReference>
<protein>
    <recommendedName>
        <fullName evidence="4">EF-hand domain-containing protein</fullName>
    </recommendedName>
</protein>
<dbReference type="InterPro" id="IPR018247">
    <property type="entry name" value="EF_Hand_1_Ca_BS"/>
</dbReference>
<dbReference type="GO" id="GO:0019888">
    <property type="term" value="F:protein phosphatase regulator activity"/>
    <property type="evidence" value="ECO:0007669"/>
    <property type="project" value="TreeGrafter"/>
</dbReference>
<dbReference type="STRING" id="1054147.F4Q7S6"/>
<dbReference type="RefSeq" id="XP_004352151.1">
    <property type="nucleotide sequence ID" value="XM_004352099.1"/>
</dbReference>
<evidence type="ECO:0000256" key="2">
    <source>
        <dbReference type="ARBA" id="ARBA00022837"/>
    </source>
</evidence>
<keyword evidence="6" id="KW-1185">Reference proteome</keyword>
<dbReference type="PROSITE" id="PS50222">
    <property type="entry name" value="EF_HAND_2"/>
    <property type="match status" value="1"/>
</dbReference>
<evidence type="ECO:0000259" key="4">
    <source>
        <dbReference type="PROSITE" id="PS50222"/>
    </source>
</evidence>
<dbReference type="Pfam" id="PF13499">
    <property type="entry name" value="EF-hand_7"/>
    <property type="match status" value="1"/>
</dbReference>
<organism evidence="5 6">
    <name type="scientific">Cavenderia fasciculata</name>
    <name type="common">Slime mold</name>
    <name type="synonym">Dictyostelium fasciculatum</name>
    <dbReference type="NCBI Taxonomy" id="261658"/>
    <lineage>
        <taxon>Eukaryota</taxon>
        <taxon>Amoebozoa</taxon>
        <taxon>Evosea</taxon>
        <taxon>Eumycetozoa</taxon>
        <taxon>Dictyostelia</taxon>
        <taxon>Acytosteliales</taxon>
        <taxon>Cavenderiaceae</taxon>
        <taxon>Cavenderia</taxon>
    </lineage>
</organism>
<dbReference type="GO" id="GO:0000159">
    <property type="term" value="C:protein phosphatase type 2A complex"/>
    <property type="evidence" value="ECO:0007669"/>
    <property type="project" value="TreeGrafter"/>
</dbReference>
<feature type="domain" description="EF-hand" evidence="4">
    <location>
        <begin position="472"/>
        <end position="507"/>
    </location>
</feature>
<sequence length="630" mass="73303">MVQIYSSSFDMFNIQERSPPTDGNIISAKVKLNELFLTWLSKTESVQYIGDLLNGLNYSSSISSSTPTTTTNTTTAIESSSSSSSGSDNITPITIDTTTNLSNISIVNQQQQQQQDNTNNNNIKVEMIYVKNDHDHSPPPVTNITHDNNSINQSTSTSTSTLTTSISTSSYKRTSYDNDEQSRNDDDENSQEPERKVYKREPSVIIKIPPFYKSPPTSNETTMKMDSDLAKIKNRYDKFASNQIQSYDDFESLLKELYNLPRIVIRLLFKQMTASSLNQSFQEFGKFWKDNIFGKETEEILFNVLRKSKSSTYLSYDDFIIFVKTLLEIHPGLDFLKNTPEFQERYTETVIVRIFYINSKQKGRITVTDLKNNNFIKSLCLLDVEPDINKHLEYFSYEHFYVIYCKFWELDTDHDLYIGASDLSRYSNFSLTDKIVSRIIESPVFTEDPRYYGSKLSYKNFVWFILSEEDKTNNTSIEYWFKCLDFDHDGILSFHEMEFFYDDQKERLDSLNLEPPIFIDLLCQILDMIKPNNLEKITLLDLKNSKLAGYLYNILFNTTKFFIQETKESVPFSDQSMSDWNRFAKMEYEKALAEESARNQIDDDDGDDYDDNDQLYFEEDIDDDDDDDDE</sequence>
<reference evidence="6" key="1">
    <citation type="journal article" date="2011" name="Genome Res.">
        <title>Phylogeny-wide analysis of social amoeba genomes highlights ancient origins for complex intercellular communication.</title>
        <authorList>
            <person name="Heidel A.J."/>
            <person name="Lawal H.M."/>
            <person name="Felder M."/>
            <person name="Schilde C."/>
            <person name="Helps N.R."/>
            <person name="Tunggal B."/>
            <person name="Rivero F."/>
            <person name="John U."/>
            <person name="Schleicher M."/>
            <person name="Eichinger L."/>
            <person name="Platzer M."/>
            <person name="Noegel A.A."/>
            <person name="Schaap P."/>
            <person name="Gloeckner G."/>
        </authorList>
    </citation>
    <scope>NUCLEOTIDE SEQUENCE [LARGE SCALE GENOMIC DNA]</scope>
    <source>
        <strain evidence="6">SH3</strain>
    </source>
</reference>
<feature type="compositionally biased region" description="Acidic residues" evidence="3">
    <location>
        <begin position="602"/>
        <end position="630"/>
    </location>
</feature>
<feature type="compositionally biased region" description="Polar residues" evidence="3">
    <location>
        <begin position="142"/>
        <end position="153"/>
    </location>
</feature>
<dbReference type="PROSITE" id="PS00018">
    <property type="entry name" value="EF_HAND_1"/>
    <property type="match status" value="1"/>
</dbReference>
<dbReference type="OMA" id="MSDWNRF"/>
<dbReference type="PANTHER" id="PTHR14095:SF0">
    <property type="entry name" value="MIP22305P"/>
    <property type="match status" value="1"/>
</dbReference>
<evidence type="ECO:0000313" key="6">
    <source>
        <dbReference type="Proteomes" id="UP000007797"/>
    </source>
</evidence>
<dbReference type="InterPro" id="IPR002048">
    <property type="entry name" value="EF_hand_dom"/>
</dbReference>
<dbReference type="EMBL" id="GL883025">
    <property type="protein sequence ID" value="EGG15826.1"/>
    <property type="molecule type" value="Genomic_DNA"/>
</dbReference>
<name>F4Q7S6_CACFS</name>